<organism evidence="1 2">
    <name type="scientific">Streptomyces halstedii</name>
    <dbReference type="NCBI Taxonomy" id="1944"/>
    <lineage>
        <taxon>Bacteria</taxon>
        <taxon>Bacillati</taxon>
        <taxon>Actinomycetota</taxon>
        <taxon>Actinomycetes</taxon>
        <taxon>Kitasatosporales</taxon>
        <taxon>Streptomycetaceae</taxon>
        <taxon>Streptomyces</taxon>
    </lineage>
</organism>
<gene>
    <name evidence="1" type="ORF">G3I29_31240</name>
</gene>
<dbReference type="Proteomes" id="UP000471293">
    <property type="component" value="Unassembled WGS sequence"/>
</dbReference>
<dbReference type="AlphaFoldDB" id="A0A6N9U7N7"/>
<evidence type="ECO:0000313" key="1">
    <source>
        <dbReference type="EMBL" id="NEA19851.1"/>
    </source>
</evidence>
<dbReference type="RefSeq" id="WP_164349319.1">
    <property type="nucleotide sequence ID" value="NZ_JAAGLQ010000648.1"/>
</dbReference>
<accession>A0A6N9U7N7</accession>
<sequence>MSAPTISREQAITNARRILDMALDRIARDRAAGRLTPEAVDRLRLAEARYARQQPRNLDRAAA</sequence>
<evidence type="ECO:0000313" key="2">
    <source>
        <dbReference type="Proteomes" id="UP000471293"/>
    </source>
</evidence>
<proteinExistence type="predicted"/>
<name>A0A6N9U7N7_STRHA</name>
<comment type="caution">
    <text evidence="1">The sequence shown here is derived from an EMBL/GenBank/DDBJ whole genome shotgun (WGS) entry which is preliminary data.</text>
</comment>
<dbReference type="EMBL" id="JAAGLQ010000648">
    <property type="protein sequence ID" value="NEA19851.1"/>
    <property type="molecule type" value="Genomic_DNA"/>
</dbReference>
<reference evidence="1 2" key="1">
    <citation type="submission" date="2020-01" db="EMBL/GenBank/DDBJ databases">
        <title>Insect and environment-associated Actinomycetes.</title>
        <authorList>
            <person name="Currrie C."/>
            <person name="Chevrette M."/>
            <person name="Carlson C."/>
            <person name="Stubbendieck R."/>
            <person name="Wendt-Pienkowski E."/>
        </authorList>
    </citation>
    <scope>NUCLEOTIDE SEQUENCE [LARGE SCALE GENOMIC DNA]</scope>
    <source>
        <strain evidence="1 2">SID11342</strain>
    </source>
</reference>
<protein>
    <submittedName>
        <fullName evidence="1">Uncharacterized protein</fullName>
    </submittedName>
</protein>